<dbReference type="CDD" id="cd00047">
    <property type="entry name" value="PTPc"/>
    <property type="match status" value="1"/>
</dbReference>
<evidence type="ECO:0000259" key="1">
    <source>
        <dbReference type="PROSITE" id="PS50055"/>
    </source>
</evidence>
<dbReference type="InterPro" id="IPR003595">
    <property type="entry name" value="Tyr_Pase_cat"/>
</dbReference>
<evidence type="ECO:0000259" key="2">
    <source>
        <dbReference type="PROSITE" id="PS50056"/>
    </source>
</evidence>
<dbReference type="PROSITE" id="PS50055">
    <property type="entry name" value="TYR_PHOSPHATASE_PTP"/>
    <property type="match status" value="1"/>
</dbReference>
<feature type="domain" description="Tyrosine-protein phosphatase" evidence="1">
    <location>
        <begin position="1"/>
        <end position="182"/>
    </location>
</feature>
<dbReference type="PROSITE" id="PS00383">
    <property type="entry name" value="TYR_PHOSPHATASE_1"/>
    <property type="match status" value="1"/>
</dbReference>
<protein>
    <submittedName>
        <fullName evidence="3">PTPRT-like protein</fullName>
    </submittedName>
</protein>
<feature type="non-terminal residue" evidence="3">
    <location>
        <position position="182"/>
    </location>
</feature>
<sequence length="182" mass="21062">GYEKVKKFIASQGPTKNMIDEFWQMVWQQKADKIVMLTNLIEMASIKCIQYWPEKGEPCSYGGITISYINTKEFPDYNIRTWEAVQTGSKPRRIRQFHFKTWPDKDVPDSAWCLVDFWKSVDTNCSANGSPIIVHCSAGVGRTGTFIALDNLIYQAKEEKCVRPLQMVQTLRRQRVNMVQTK</sequence>
<evidence type="ECO:0000313" key="4">
    <source>
        <dbReference type="Proteomes" id="UP001164746"/>
    </source>
</evidence>
<feature type="non-terminal residue" evidence="3">
    <location>
        <position position="1"/>
    </location>
</feature>
<evidence type="ECO:0000313" key="3">
    <source>
        <dbReference type="EMBL" id="WAQ98565.1"/>
    </source>
</evidence>
<gene>
    <name evidence="3" type="ORF">MAR_022938</name>
</gene>
<dbReference type="PROSITE" id="PS50056">
    <property type="entry name" value="TYR_PHOSPHATASE_2"/>
    <property type="match status" value="1"/>
</dbReference>
<dbReference type="Proteomes" id="UP001164746">
    <property type="component" value="Chromosome 3"/>
</dbReference>
<keyword evidence="4" id="KW-1185">Reference proteome</keyword>
<dbReference type="SUPFAM" id="SSF52799">
    <property type="entry name" value="(Phosphotyrosine protein) phosphatases II"/>
    <property type="match status" value="1"/>
</dbReference>
<dbReference type="PANTHER" id="PTHR19134">
    <property type="entry name" value="RECEPTOR-TYPE TYROSINE-PROTEIN PHOSPHATASE"/>
    <property type="match status" value="1"/>
</dbReference>
<dbReference type="SMART" id="SM00194">
    <property type="entry name" value="PTPc"/>
    <property type="match status" value="1"/>
</dbReference>
<reference evidence="3" key="1">
    <citation type="submission" date="2022-11" db="EMBL/GenBank/DDBJ databases">
        <title>Centuries of genome instability and evolution in soft-shell clam transmissible cancer (bioRxiv).</title>
        <authorList>
            <person name="Hart S.F.M."/>
            <person name="Yonemitsu M.A."/>
            <person name="Giersch R.M."/>
            <person name="Beal B.F."/>
            <person name="Arriagada G."/>
            <person name="Davis B.W."/>
            <person name="Ostrander E.A."/>
            <person name="Goff S.P."/>
            <person name="Metzger M.J."/>
        </authorList>
    </citation>
    <scope>NUCLEOTIDE SEQUENCE</scope>
    <source>
        <strain evidence="3">MELC-2E11</strain>
        <tissue evidence="3">Siphon/mantle</tissue>
    </source>
</reference>
<proteinExistence type="predicted"/>
<accession>A0ABY7DPE8</accession>
<organism evidence="3 4">
    <name type="scientific">Mya arenaria</name>
    <name type="common">Soft-shell clam</name>
    <dbReference type="NCBI Taxonomy" id="6604"/>
    <lineage>
        <taxon>Eukaryota</taxon>
        <taxon>Metazoa</taxon>
        <taxon>Spiralia</taxon>
        <taxon>Lophotrochozoa</taxon>
        <taxon>Mollusca</taxon>
        <taxon>Bivalvia</taxon>
        <taxon>Autobranchia</taxon>
        <taxon>Heteroconchia</taxon>
        <taxon>Euheterodonta</taxon>
        <taxon>Imparidentia</taxon>
        <taxon>Neoheterodontei</taxon>
        <taxon>Myida</taxon>
        <taxon>Myoidea</taxon>
        <taxon>Myidae</taxon>
        <taxon>Mya</taxon>
    </lineage>
</organism>
<dbReference type="InterPro" id="IPR050348">
    <property type="entry name" value="Protein-Tyr_Phosphatase"/>
</dbReference>
<name>A0ABY7DPE8_MYAAR</name>
<dbReference type="SMART" id="SM00404">
    <property type="entry name" value="PTPc_motif"/>
    <property type="match status" value="1"/>
</dbReference>
<dbReference type="Gene3D" id="3.90.190.10">
    <property type="entry name" value="Protein tyrosine phosphatase superfamily"/>
    <property type="match status" value="1"/>
</dbReference>
<feature type="domain" description="Tyrosine specific protein phosphatases" evidence="2">
    <location>
        <begin position="115"/>
        <end position="182"/>
    </location>
</feature>
<dbReference type="PRINTS" id="PR00700">
    <property type="entry name" value="PRTYPHPHTASE"/>
</dbReference>
<dbReference type="InterPro" id="IPR029021">
    <property type="entry name" value="Prot-tyrosine_phosphatase-like"/>
</dbReference>
<dbReference type="Pfam" id="PF00102">
    <property type="entry name" value="Y_phosphatase"/>
    <property type="match status" value="1"/>
</dbReference>
<dbReference type="InterPro" id="IPR000387">
    <property type="entry name" value="Tyr_Pase_dom"/>
</dbReference>
<dbReference type="PANTHER" id="PTHR19134:SF449">
    <property type="entry name" value="TYROSINE-PROTEIN PHOSPHATASE 1"/>
    <property type="match status" value="1"/>
</dbReference>
<dbReference type="InterPro" id="IPR016130">
    <property type="entry name" value="Tyr_Pase_AS"/>
</dbReference>
<dbReference type="InterPro" id="IPR000242">
    <property type="entry name" value="PTP_cat"/>
</dbReference>
<dbReference type="EMBL" id="CP111014">
    <property type="protein sequence ID" value="WAQ98565.1"/>
    <property type="molecule type" value="Genomic_DNA"/>
</dbReference>